<dbReference type="HAMAP" id="MF_00047">
    <property type="entry name" value="Dala_Dala_lig"/>
    <property type="match status" value="1"/>
</dbReference>
<comment type="function">
    <text evidence="2 18">Cell wall formation.</text>
</comment>
<dbReference type="PANTHER" id="PTHR23132:SF23">
    <property type="entry name" value="D-ALANINE--D-ALANINE LIGASE B"/>
    <property type="match status" value="1"/>
</dbReference>
<dbReference type="Gene3D" id="3.30.470.20">
    <property type="entry name" value="ATP-grasp fold, B domain"/>
    <property type="match status" value="1"/>
</dbReference>
<evidence type="ECO:0000256" key="10">
    <source>
        <dbReference type="ARBA" id="ARBA00022741"/>
    </source>
</evidence>
<dbReference type="PROSITE" id="PS00843">
    <property type="entry name" value="DALA_DALA_LIGASE_1"/>
    <property type="match status" value="1"/>
</dbReference>
<evidence type="ECO:0000259" key="22">
    <source>
        <dbReference type="PROSITE" id="PS50975"/>
    </source>
</evidence>
<dbReference type="InterPro" id="IPR011761">
    <property type="entry name" value="ATP-grasp"/>
</dbReference>
<dbReference type="InterPro" id="IPR000291">
    <property type="entry name" value="D-Ala_lig_Van_CS"/>
</dbReference>
<dbReference type="InterPro" id="IPR011127">
    <property type="entry name" value="Dala_Dala_lig_N"/>
</dbReference>
<sequence>MTFGDPRRFGQVALVVGGDSGEREVSLKGGRAVAAAMEALGIQFSVVDGPRRLLEHVAAGHYDRVFNLLHGRGGEDGTLQGALSIYGVPVTGSGVLASALTMDKLQSKRVFRACGLPTPEWAVAHEVSDFESILKSMAPPLFVKPAREGSSLGMSRVTRAEDLEPALAKALARDETVLVERMIQGREYTAAVLGDRVLPLIRLETPREFYDYEAKYESGDTQYRCPCGLDEGTEANLAGLCLEAFRVLGASGWGRVDLMVDEDGQPWLLEVNTTPGMTDHSLMPMAAKAAGIEFEELVWRILETSLNAQ</sequence>
<dbReference type="AlphaFoldDB" id="A0A3E1K6S3"/>
<dbReference type="Gene3D" id="3.40.50.20">
    <property type="match status" value="1"/>
</dbReference>
<dbReference type="PIRSF" id="PIRSF039102">
    <property type="entry name" value="Ddl/VanB"/>
    <property type="match status" value="1"/>
</dbReference>
<evidence type="ECO:0000313" key="23">
    <source>
        <dbReference type="EMBL" id="RFF29715.1"/>
    </source>
</evidence>
<proteinExistence type="inferred from homology"/>
<dbReference type="NCBIfam" id="NF002378">
    <property type="entry name" value="PRK01372.1"/>
    <property type="match status" value="1"/>
</dbReference>
<dbReference type="SUPFAM" id="SSF52440">
    <property type="entry name" value="PreATP-grasp domain"/>
    <property type="match status" value="1"/>
</dbReference>
<evidence type="ECO:0000256" key="19">
    <source>
        <dbReference type="PIRSR" id="PIRSR039102-1"/>
    </source>
</evidence>
<evidence type="ECO:0000256" key="7">
    <source>
        <dbReference type="ARBA" id="ARBA00022490"/>
    </source>
</evidence>
<dbReference type="GO" id="GO:0005524">
    <property type="term" value="F:ATP binding"/>
    <property type="evidence" value="ECO:0007669"/>
    <property type="project" value="UniProtKB-UniRule"/>
</dbReference>
<dbReference type="UniPathway" id="UPA00219"/>
<evidence type="ECO:0000256" key="15">
    <source>
        <dbReference type="ARBA" id="ARBA00023211"/>
    </source>
</evidence>
<evidence type="ECO:0000256" key="13">
    <source>
        <dbReference type="ARBA" id="ARBA00022960"/>
    </source>
</evidence>
<dbReference type="GO" id="GO:0046872">
    <property type="term" value="F:metal ion binding"/>
    <property type="evidence" value="ECO:0007669"/>
    <property type="project" value="UniProtKB-KW"/>
</dbReference>
<keyword evidence="7 18" id="KW-0963">Cytoplasm</keyword>
<keyword evidence="15 20" id="KW-0464">Manganese</keyword>
<dbReference type="Proteomes" id="UP000260351">
    <property type="component" value="Unassembled WGS sequence"/>
</dbReference>
<dbReference type="EMBL" id="QUZK01000042">
    <property type="protein sequence ID" value="RFF29715.1"/>
    <property type="molecule type" value="Genomic_DNA"/>
</dbReference>
<comment type="similarity">
    <text evidence="5 18">Belongs to the D-alanine--D-alanine ligase family.</text>
</comment>
<dbReference type="InterPro" id="IPR013815">
    <property type="entry name" value="ATP_grasp_subdomain_1"/>
</dbReference>
<evidence type="ECO:0000256" key="8">
    <source>
        <dbReference type="ARBA" id="ARBA00022598"/>
    </source>
</evidence>
<evidence type="ECO:0000256" key="6">
    <source>
        <dbReference type="ARBA" id="ARBA00012216"/>
    </source>
</evidence>
<feature type="binding site" evidence="20">
    <location>
        <position position="257"/>
    </location>
    <ligand>
        <name>Mg(2+)</name>
        <dbReference type="ChEBI" id="CHEBI:18420"/>
        <label>1</label>
    </ligand>
</feature>
<feature type="active site" evidence="19">
    <location>
        <position position="150"/>
    </location>
</feature>
<dbReference type="GO" id="GO:0009252">
    <property type="term" value="P:peptidoglycan biosynthetic process"/>
    <property type="evidence" value="ECO:0007669"/>
    <property type="project" value="UniProtKB-UniRule"/>
</dbReference>
<evidence type="ECO:0000256" key="5">
    <source>
        <dbReference type="ARBA" id="ARBA00010871"/>
    </source>
</evidence>
<keyword evidence="24" id="KW-1185">Reference proteome</keyword>
<evidence type="ECO:0000256" key="4">
    <source>
        <dbReference type="ARBA" id="ARBA00004752"/>
    </source>
</evidence>
<dbReference type="PANTHER" id="PTHR23132">
    <property type="entry name" value="D-ALANINE--D-ALANINE LIGASE"/>
    <property type="match status" value="1"/>
</dbReference>
<keyword evidence="13 18" id="KW-0133">Cell shape</keyword>
<protein>
    <recommendedName>
        <fullName evidence="6 18">D-alanine--D-alanine ligase</fullName>
        <ecNumber evidence="6 18">6.3.2.4</ecNumber>
    </recommendedName>
    <alternativeName>
        <fullName evidence="18">D-Ala-D-Ala ligase</fullName>
    </alternativeName>
    <alternativeName>
        <fullName evidence="18">D-alanylalanine synthetase</fullName>
    </alternativeName>
</protein>
<keyword evidence="11 21" id="KW-0067">ATP-binding</keyword>
<comment type="caution">
    <text evidence="23">The sequence shown here is derived from an EMBL/GenBank/DDBJ whole genome shotgun (WGS) entry which is preliminary data.</text>
</comment>
<keyword evidence="14 18" id="KW-0573">Peptidoglycan synthesis</keyword>
<accession>A0A3E1K6S3</accession>
<comment type="catalytic activity">
    <reaction evidence="17 18">
        <text>2 D-alanine + ATP = D-alanyl-D-alanine + ADP + phosphate + H(+)</text>
        <dbReference type="Rhea" id="RHEA:11224"/>
        <dbReference type="ChEBI" id="CHEBI:15378"/>
        <dbReference type="ChEBI" id="CHEBI:30616"/>
        <dbReference type="ChEBI" id="CHEBI:43474"/>
        <dbReference type="ChEBI" id="CHEBI:57416"/>
        <dbReference type="ChEBI" id="CHEBI:57822"/>
        <dbReference type="ChEBI" id="CHEBI:456216"/>
        <dbReference type="EC" id="6.3.2.4"/>
    </reaction>
</comment>
<comment type="cofactor">
    <cofactor evidence="20">
        <name>Mg(2+)</name>
        <dbReference type="ChEBI" id="CHEBI:18420"/>
    </cofactor>
    <cofactor evidence="20">
        <name>Mn(2+)</name>
        <dbReference type="ChEBI" id="CHEBI:29035"/>
    </cofactor>
    <text evidence="20">Binds 2 magnesium or manganese ions per subunit.</text>
</comment>
<evidence type="ECO:0000256" key="1">
    <source>
        <dbReference type="ARBA" id="ARBA00001936"/>
    </source>
</evidence>
<dbReference type="Pfam" id="PF01820">
    <property type="entry name" value="Dala_Dala_lig_N"/>
    <property type="match status" value="1"/>
</dbReference>
<feature type="binding site" evidence="20">
    <location>
        <position position="270"/>
    </location>
    <ligand>
        <name>Mg(2+)</name>
        <dbReference type="ChEBI" id="CHEBI:18420"/>
        <label>2</label>
    </ligand>
</feature>
<dbReference type="NCBIfam" id="TIGR01205">
    <property type="entry name" value="D_ala_D_alaTIGR"/>
    <property type="match status" value="1"/>
</dbReference>
<dbReference type="GO" id="GO:0008716">
    <property type="term" value="F:D-alanine-D-alanine ligase activity"/>
    <property type="evidence" value="ECO:0007669"/>
    <property type="project" value="UniProtKB-UniRule"/>
</dbReference>
<dbReference type="SUPFAM" id="SSF56059">
    <property type="entry name" value="Glutathione synthetase ATP-binding domain-like"/>
    <property type="match status" value="1"/>
</dbReference>
<evidence type="ECO:0000256" key="12">
    <source>
        <dbReference type="ARBA" id="ARBA00022842"/>
    </source>
</evidence>
<dbReference type="InterPro" id="IPR005905">
    <property type="entry name" value="D_ala_D_ala"/>
</dbReference>
<dbReference type="GO" id="GO:0008360">
    <property type="term" value="P:regulation of cell shape"/>
    <property type="evidence" value="ECO:0007669"/>
    <property type="project" value="UniProtKB-KW"/>
</dbReference>
<dbReference type="GO" id="GO:0071555">
    <property type="term" value="P:cell wall organization"/>
    <property type="evidence" value="ECO:0007669"/>
    <property type="project" value="UniProtKB-KW"/>
</dbReference>
<feature type="binding site" evidence="20">
    <location>
        <position position="272"/>
    </location>
    <ligand>
        <name>Mg(2+)</name>
        <dbReference type="ChEBI" id="CHEBI:18420"/>
        <label>2</label>
    </ligand>
</feature>
<keyword evidence="12 20" id="KW-0460">Magnesium</keyword>
<keyword evidence="10 21" id="KW-0547">Nucleotide-binding</keyword>
<dbReference type="OrthoDB" id="9813261at2"/>
<comment type="cofactor">
    <cofactor evidence="1">
        <name>Mn(2+)</name>
        <dbReference type="ChEBI" id="CHEBI:29035"/>
    </cofactor>
</comment>
<dbReference type="PROSITE" id="PS00844">
    <property type="entry name" value="DALA_DALA_LIGASE_2"/>
    <property type="match status" value="1"/>
</dbReference>
<dbReference type="InterPro" id="IPR011095">
    <property type="entry name" value="Dala_Dala_lig_C"/>
</dbReference>
<evidence type="ECO:0000256" key="14">
    <source>
        <dbReference type="ARBA" id="ARBA00022984"/>
    </source>
</evidence>
<evidence type="ECO:0000313" key="24">
    <source>
        <dbReference type="Proteomes" id="UP000260351"/>
    </source>
</evidence>
<feature type="domain" description="ATP-grasp" evidence="22">
    <location>
        <begin position="108"/>
        <end position="303"/>
    </location>
</feature>
<evidence type="ECO:0000256" key="11">
    <source>
        <dbReference type="ARBA" id="ARBA00022840"/>
    </source>
</evidence>
<gene>
    <name evidence="18" type="primary">ddl</name>
    <name evidence="23" type="ORF">DZC52_11595</name>
</gene>
<dbReference type="Pfam" id="PF07478">
    <property type="entry name" value="Dala_Dala_lig_C"/>
    <property type="match status" value="1"/>
</dbReference>
<dbReference type="RefSeq" id="WP_116651300.1">
    <property type="nucleotide sequence ID" value="NZ_QUZK01000042.1"/>
</dbReference>
<evidence type="ECO:0000256" key="17">
    <source>
        <dbReference type="ARBA" id="ARBA00047614"/>
    </source>
</evidence>
<dbReference type="EC" id="6.3.2.4" evidence="6 18"/>
<dbReference type="FunFam" id="3.30.470.20:FF:000008">
    <property type="entry name" value="D-alanine--D-alanine ligase"/>
    <property type="match status" value="1"/>
</dbReference>
<evidence type="ECO:0000256" key="18">
    <source>
        <dbReference type="HAMAP-Rule" id="MF_00047"/>
    </source>
</evidence>
<evidence type="ECO:0000256" key="9">
    <source>
        <dbReference type="ARBA" id="ARBA00022723"/>
    </source>
</evidence>
<evidence type="ECO:0000256" key="3">
    <source>
        <dbReference type="ARBA" id="ARBA00004496"/>
    </source>
</evidence>
<keyword evidence="9 20" id="KW-0479">Metal-binding</keyword>
<evidence type="ECO:0000256" key="20">
    <source>
        <dbReference type="PIRSR" id="PIRSR039102-3"/>
    </source>
</evidence>
<evidence type="ECO:0000256" key="21">
    <source>
        <dbReference type="PROSITE-ProRule" id="PRU00409"/>
    </source>
</evidence>
<evidence type="ECO:0000256" key="16">
    <source>
        <dbReference type="ARBA" id="ARBA00023316"/>
    </source>
</evidence>
<dbReference type="GO" id="GO:0005829">
    <property type="term" value="C:cytosol"/>
    <property type="evidence" value="ECO:0007669"/>
    <property type="project" value="TreeGrafter"/>
</dbReference>
<dbReference type="Gene3D" id="3.30.1490.20">
    <property type="entry name" value="ATP-grasp fold, A domain"/>
    <property type="match status" value="1"/>
</dbReference>
<keyword evidence="16 18" id="KW-0961">Cell wall biogenesis/degradation</keyword>
<comment type="subcellular location">
    <subcellularLocation>
        <location evidence="3 18">Cytoplasm</location>
    </subcellularLocation>
</comment>
<organism evidence="23 24">
    <name type="scientific">Wenzhouxiangella sediminis</name>
    <dbReference type="NCBI Taxonomy" id="1792836"/>
    <lineage>
        <taxon>Bacteria</taxon>
        <taxon>Pseudomonadati</taxon>
        <taxon>Pseudomonadota</taxon>
        <taxon>Gammaproteobacteria</taxon>
        <taxon>Chromatiales</taxon>
        <taxon>Wenzhouxiangellaceae</taxon>
        <taxon>Wenzhouxiangella</taxon>
    </lineage>
</organism>
<dbReference type="InterPro" id="IPR016185">
    <property type="entry name" value="PreATP-grasp_dom_sf"/>
</dbReference>
<feature type="active site" evidence="19">
    <location>
        <position position="22"/>
    </location>
</feature>
<comment type="pathway">
    <text evidence="4 18">Cell wall biogenesis; peptidoglycan biosynthesis.</text>
</comment>
<reference evidence="23 24" key="1">
    <citation type="submission" date="2018-08" db="EMBL/GenBank/DDBJ databases">
        <title>Wenzhouxiangella salilacus sp. nov., a novel bacterium isolated from a saline lake in Xinjiang Province, China.</title>
        <authorList>
            <person name="Han S."/>
        </authorList>
    </citation>
    <scope>NUCLEOTIDE SEQUENCE [LARGE SCALE GENOMIC DNA]</scope>
    <source>
        <strain evidence="23 24">XDB06</strain>
    </source>
</reference>
<evidence type="ECO:0000256" key="2">
    <source>
        <dbReference type="ARBA" id="ARBA00003921"/>
    </source>
</evidence>
<feature type="active site" evidence="19">
    <location>
        <position position="281"/>
    </location>
</feature>
<feature type="binding site" evidence="20">
    <location>
        <position position="270"/>
    </location>
    <ligand>
        <name>Mg(2+)</name>
        <dbReference type="ChEBI" id="CHEBI:18420"/>
        <label>1</label>
    </ligand>
</feature>
<dbReference type="PROSITE" id="PS50975">
    <property type="entry name" value="ATP_GRASP"/>
    <property type="match status" value="1"/>
</dbReference>
<keyword evidence="8 18" id="KW-0436">Ligase</keyword>
<name>A0A3E1K6S3_9GAMM</name>